<accession>A0A369JMQ9</accession>
<dbReference type="InterPro" id="IPR031107">
    <property type="entry name" value="Small_HSP"/>
</dbReference>
<protein>
    <submittedName>
        <fullName evidence="6">Heat shock protein 16</fullName>
    </submittedName>
</protein>
<gene>
    <name evidence="6" type="primary">hsp16_2</name>
    <name evidence="6" type="ORF">Hypma_011697</name>
</gene>
<feature type="domain" description="SHSP" evidence="4">
    <location>
        <begin position="60"/>
        <end position="173"/>
    </location>
</feature>
<dbReference type="PANTHER" id="PTHR11527">
    <property type="entry name" value="HEAT-SHOCK PROTEIN 20 FAMILY MEMBER"/>
    <property type="match status" value="1"/>
</dbReference>
<dbReference type="EMBL" id="LUEZ02000055">
    <property type="protein sequence ID" value="RDB20963.1"/>
    <property type="molecule type" value="Genomic_DNA"/>
</dbReference>
<comment type="caution">
    <text evidence="6">The sequence shown here is derived from an EMBL/GenBank/DDBJ whole genome shotgun (WGS) entry which is preliminary data.</text>
</comment>
<dbReference type="InterPro" id="IPR007052">
    <property type="entry name" value="CS_dom"/>
</dbReference>
<name>A0A369JMQ9_HYPMA</name>
<dbReference type="Pfam" id="PF00011">
    <property type="entry name" value="HSP20"/>
    <property type="match status" value="1"/>
</dbReference>
<dbReference type="AlphaFoldDB" id="A0A369JMQ9"/>
<evidence type="ECO:0000259" key="4">
    <source>
        <dbReference type="PROSITE" id="PS01031"/>
    </source>
</evidence>
<sequence length="173" mass="19336">MSSVFFYEPFYDFDRLLDDALSTRWIAPPAPGTQLARRGPTEGTDVIRALKPRHVHLQIHRSCHCLTPMDLHENTEKNAVTATFELPGLKKEDVQIDVNNGRLTVSGESKLSSEYEEGGYAVRERRYGKFSRTLQLPEGVKDSDIKATMDSGVLSVTFPKASAEQAPKRITIA</sequence>
<dbReference type="InterPro" id="IPR008978">
    <property type="entry name" value="HSP20-like_chaperone"/>
</dbReference>
<dbReference type="OrthoDB" id="1431247at2759"/>
<reference evidence="6" key="1">
    <citation type="submission" date="2018-04" db="EMBL/GenBank/DDBJ databases">
        <title>Whole genome sequencing of Hypsizygus marmoreus.</title>
        <authorList>
            <person name="Choi I.-G."/>
            <person name="Min B."/>
            <person name="Kim J.-G."/>
            <person name="Kim S."/>
            <person name="Oh Y.-L."/>
            <person name="Kong W.-S."/>
            <person name="Park H."/>
            <person name="Jeong J."/>
            <person name="Song E.-S."/>
        </authorList>
    </citation>
    <scope>NUCLEOTIDE SEQUENCE [LARGE SCALE GENOMIC DNA]</scope>
    <source>
        <strain evidence="6">51987-8</strain>
    </source>
</reference>
<evidence type="ECO:0000313" key="7">
    <source>
        <dbReference type="Proteomes" id="UP000076154"/>
    </source>
</evidence>
<evidence type="ECO:0000256" key="1">
    <source>
        <dbReference type="ARBA" id="ARBA00023016"/>
    </source>
</evidence>
<comment type="similarity">
    <text evidence="2 3">Belongs to the small heat shock protein (HSP20) family.</text>
</comment>
<dbReference type="InParanoid" id="A0A369JMQ9"/>
<proteinExistence type="inferred from homology"/>
<evidence type="ECO:0000256" key="2">
    <source>
        <dbReference type="PROSITE-ProRule" id="PRU00285"/>
    </source>
</evidence>
<dbReference type="SUPFAM" id="SSF49764">
    <property type="entry name" value="HSP20-like chaperones"/>
    <property type="match status" value="1"/>
</dbReference>
<dbReference type="Proteomes" id="UP000076154">
    <property type="component" value="Unassembled WGS sequence"/>
</dbReference>
<evidence type="ECO:0000259" key="5">
    <source>
        <dbReference type="PROSITE" id="PS51203"/>
    </source>
</evidence>
<dbReference type="Gene3D" id="2.60.40.790">
    <property type="match status" value="1"/>
</dbReference>
<evidence type="ECO:0000256" key="3">
    <source>
        <dbReference type="RuleBase" id="RU003616"/>
    </source>
</evidence>
<evidence type="ECO:0000313" key="6">
    <source>
        <dbReference type="EMBL" id="RDB20963.1"/>
    </source>
</evidence>
<dbReference type="InterPro" id="IPR002068">
    <property type="entry name" value="A-crystallin/Hsp20_dom"/>
</dbReference>
<dbReference type="PROSITE" id="PS51203">
    <property type="entry name" value="CS"/>
    <property type="match status" value="1"/>
</dbReference>
<dbReference type="CDD" id="cd06464">
    <property type="entry name" value="ACD_sHsps-like"/>
    <property type="match status" value="1"/>
</dbReference>
<keyword evidence="7" id="KW-1185">Reference proteome</keyword>
<organism evidence="6 7">
    <name type="scientific">Hypsizygus marmoreus</name>
    <name type="common">White beech mushroom</name>
    <name type="synonym">Agaricus marmoreus</name>
    <dbReference type="NCBI Taxonomy" id="39966"/>
    <lineage>
        <taxon>Eukaryota</taxon>
        <taxon>Fungi</taxon>
        <taxon>Dikarya</taxon>
        <taxon>Basidiomycota</taxon>
        <taxon>Agaricomycotina</taxon>
        <taxon>Agaricomycetes</taxon>
        <taxon>Agaricomycetidae</taxon>
        <taxon>Agaricales</taxon>
        <taxon>Tricholomatineae</taxon>
        <taxon>Lyophyllaceae</taxon>
        <taxon>Hypsizygus</taxon>
    </lineage>
</organism>
<feature type="domain" description="CS" evidence="5">
    <location>
        <begin position="64"/>
        <end position="171"/>
    </location>
</feature>
<dbReference type="PROSITE" id="PS01031">
    <property type="entry name" value="SHSP"/>
    <property type="match status" value="1"/>
</dbReference>
<keyword evidence="1 6" id="KW-0346">Stress response</keyword>
<dbReference type="FunCoup" id="A0A369JMQ9">
    <property type="interactions" value="154"/>
</dbReference>
<dbReference type="STRING" id="39966.A0A369JMQ9"/>